<evidence type="ECO:0000256" key="2">
    <source>
        <dbReference type="ARBA" id="ARBA00022741"/>
    </source>
</evidence>
<keyword evidence="3" id="KW-0611">Plant defense</keyword>
<dbReference type="InterPro" id="IPR041118">
    <property type="entry name" value="Rx_N"/>
</dbReference>
<accession>A0A438CXE5</accession>
<evidence type="ECO:0000313" key="5">
    <source>
        <dbReference type="EMBL" id="RVW27874.1"/>
    </source>
</evidence>
<evidence type="ECO:0000256" key="3">
    <source>
        <dbReference type="ARBA" id="ARBA00022821"/>
    </source>
</evidence>
<reference evidence="5 6" key="1">
    <citation type="journal article" date="2018" name="PLoS Genet.">
        <title>Population sequencing reveals clonal diversity and ancestral inbreeding in the grapevine cultivar Chardonnay.</title>
        <authorList>
            <person name="Roach M.J."/>
            <person name="Johnson D.L."/>
            <person name="Bohlmann J."/>
            <person name="van Vuuren H.J."/>
            <person name="Jones S.J."/>
            <person name="Pretorius I.S."/>
            <person name="Schmidt S.A."/>
            <person name="Borneman A.R."/>
        </authorList>
    </citation>
    <scope>NUCLEOTIDE SEQUENCE [LARGE SCALE GENOMIC DNA]</scope>
    <source>
        <strain evidence="6">cv. Chardonnay</strain>
        <tissue evidence="5">Leaf</tissue>
    </source>
</reference>
<dbReference type="AlphaFoldDB" id="A0A438CXE5"/>
<proteinExistence type="predicted"/>
<organism evidence="5 6">
    <name type="scientific">Vitis vinifera</name>
    <name type="common">Grape</name>
    <dbReference type="NCBI Taxonomy" id="29760"/>
    <lineage>
        <taxon>Eukaryota</taxon>
        <taxon>Viridiplantae</taxon>
        <taxon>Streptophyta</taxon>
        <taxon>Embryophyta</taxon>
        <taxon>Tracheophyta</taxon>
        <taxon>Spermatophyta</taxon>
        <taxon>Magnoliopsida</taxon>
        <taxon>eudicotyledons</taxon>
        <taxon>Gunneridae</taxon>
        <taxon>Pentapetalae</taxon>
        <taxon>rosids</taxon>
        <taxon>Vitales</taxon>
        <taxon>Vitaceae</taxon>
        <taxon>Viteae</taxon>
        <taxon>Vitis</taxon>
    </lineage>
</organism>
<dbReference type="Proteomes" id="UP000288805">
    <property type="component" value="Unassembled WGS sequence"/>
</dbReference>
<comment type="caution">
    <text evidence="5">The sequence shown here is derived from an EMBL/GenBank/DDBJ whole genome shotgun (WGS) entry which is preliminary data.</text>
</comment>
<dbReference type="Gene3D" id="1.20.5.4130">
    <property type="match status" value="1"/>
</dbReference>
<dbReference type="GO" id="GO:0000166">
    <property type="term" value="F:nucleotide binding"/>
    <property type="evidence" value="ECO:0007669"/>
    <property type="project" value="UniProtKB-KW"/>
</dbReference>
<dbReference type="GO" id="GO:0006952">
    <property type="term" value="P:defense response"/>
    <property type="evidence" value="ECO:0007669"/>
    <property type="project" value="UniProtKB-KW"/>
</dbReference>
<dbReference type="PANTHER" id="PTHR19338:SF66">
    <property type="entry name" value="NB-ARC DOMAIN-CONTAINING PROTEIN"/>
    <property type="match status" value="1"/>
</dbReference>
<dbReference type="PANTHER" id="PTHR19338">
    <property type="entry name" value="TRANSLOCASE OF INNER MITOCHONDRIAL MEMBRANE 13 HOMOLOG"/>
    <property type="match status" value="1"/>
</dbReference>
<evidence type="ECO:0000313" key="6">
    <source>
        <dbReference type="Proteomes" id="UP000288805"/>
    </source>
</evidence>
<feature type="domain" description="Disease resistance N-terminal" evidence="4">
    <location>
        <begin position="103"/>
        <end position="178"/>
    </location>
</feature>
<protein>
    <submittedName>
        <fullName evidence="5">Putative disease resistance protein</fullName>
    </submittedName>
</protein>
<keyword evidence="2" id="KW-0547">Nucleotide-binding</keyword>
<dbReference type="CDD" id="cd14798">
    <property type="entry name" value="RX-CC_like"/>
    <property type="match status" value="1"/>
</dbReference>
<keyword evidence="1" id="KW-0677">Repeat</keyword>
<evidence type="ECO:0000259" key="4">
    <source>
        <dbReference type="Pfam" id="PF18052"/>
    </source>
</evidence>
<gene>
    <name evidence="5" type="primary">VvCHDh000660_20</name>
    <name evidence="5" type="ORF">CK203_084962</name>
</gene>
<sequence length="272" mass="31140">MNQWFTQPIKNKLVSCNCSQHSATLEIGLGCNHCSFTVYLYYILNWAVLLPTAPPNQEAIEITGSPRHTPADRKSIIPGDLLLNKLEEVTKSVKVCIFHFLHSNLVSHEASLLEGVEGQVKLLSNELEWMRLCLKDADAKSAYDERLKLWVNQIKDVTYDAEDIIDEFIIKVDHQQRQRLNYLKFLRFLPSCISLADRLPLVQELEAHIREIDIKIEKISANKSRYAIENLRTSDASSFSYEVMQRKEKRLPTVEEVDVVGVEDCNGLLPTV</sequence>
<dbReference type="EMBL" id="QGNW01001932">
    <property type="protein sequence ID" value="RVW27874.1"/>
    <property type="molecule type" value="Genomic_DNA"/>
</dbReference>
<dbReference type="Pfam" id="PF18052">
    <property type="entry name" value="Rx_N"/>
    <property type="match status" value="1"/>
</dbReference>
<evidence type="ECO:0000256" key="1">
    <source>
        <dbReference type="ARBA" id="ARBA00022737"/>
    </source>
</evidence>
<name>A0A438CXE5_VITVI</name>
<dbReference type="InterPro" id="IPR038005">
    <property type="entry name" value="RX-like_CC"/>
</dbReference>